<dbReference type="AlphaFoldDB" id="A0A4U1CRK4"/>
<protein>
    <submittedName>
        <fullName evidence="2">Endonuclease domain-containing protein</fullName>
    </submittedName>
</protein>
<gene>
    <name evidence="2" type="ORF">FA048_14710</name>
</gene>
<dbReference type="PANTHER" id="PTHR38590">
    <property type="entry name" value="BLL0828 PROTEIN"/>
    <property type="match status" value="1"/>
</dbReference>
<dbReference type="PANTHER" id="PTHR38590:SF1">
    <property type="entry name" value="BLL0828 PROTEIN"/>
    <property type="match status" value="1"/>
</dbReference>
<dbReference type="Proteomes" id="UP000309488">
    <property type="component" value="Unassembled WGS sequence"/>
</dbReference>
<dbReference type="CDD" id="cd01038">
    <property type="entry name" value="Endonuclease_DUF559"/>
    <property type="match status" value="1"/>
</dbReference>
<keyword evidence="3" id="KW-1185">Reference proteome</keyword>
<feature type="domain" description="DUF559" evidence="1">
    <location>
        <begin position="19"/>
        <end position="124"/>
    </location>
</feature>
<dbReference type="InterPro" id="IPR047216">
    <property type="entry name" value="Endonuclease_DUF559_bact"/>
</dbReference>
<proteinExistence type="predicted"/>
<dbReference type="GO" id="GO:0004519">
    <property type="term" value="F:endonuclease activity"/>
    <property type="evidence" value="ECO:0007669"/>
    <property type="project" value="UniProtKB-KW"/>
</dbReference>
<keyword evidence="2" id="KW-0540">Nuclease</keyword>
<keyword evidence="2" id="KW-0255">Endonuclease</keyword>
<evidence type="ECO:0000313" key="2">
    <source>
        <dbReference type="EMBL" id="TKC08402.1"/>
    </source>
</evidence>
<reference evidence="2 3" key="1">
    <citation type="submission" date="2019-04" db="EMBL/GenBank/DDBJ databases">
        <title>Pedobacter sp. RP-3-22 sp. nov., isolated from Arctic soil.</title>
        <authorList>
            <person name="Dahal R.H."/>
            <person name="Kim D.-U."/>
        </authorList>
    </citation>
    <scope>NUCLEOTIDE SEQUENCE [LARGE SCALE GENOMIC DNA]</scope>
    <source>
        <strain evidence="2 3">RP-3-22</strain>
    </source>
</reference>
<evidence type="ECO:0000313" key="3">
    <source>
        <dbReference type="Proteomes" id="UP000309488"/>
    </source>
</evidence>
<dbReference type="InterPro" id="IPR011335">
    <property type="entry name" value="Restrct_endonuc-II-like"/>
</dbReference>
<dbReference type="Gene3D" id="3.40.960.10">
    <property type="entry name" value="VSR Endonuclease"/>
    <property type="match status" value="1"/>
</dbReference>
<sequence length="132" mass="16007">MEPAKKDNTWHYNKSLRGFANLNRKDMTKSEACIWKYLLSRRQMLGYQFRRQRPVLNFIADFMCKELMLIIECDGLTHQWEENIPKDIARQKQLENIGYKVLRFRDDEVLNDMENVNRTIIVYIEDFQKENV</sequence>
<keyword evidence="2" id="KW-0378">Hydrolase</keyword>
<dbReference type="Pfam" id="PF04480">
    <property type="entry name" value="DUF559"/>
    <property type="match status" value="1"/>
</dbReference>
<evidence type="ECO:0000259" key="1">
    <source>
        <dbReference type="Pfam" id="PF04480"/>
    </source>
</evidence>
<name>A0A4U1CRK4_9SPHI</name>
<accession>A0A4U1CRK4</accession>
<organism evidence="2 3">
    <name type="scientific">Pedobacter polaris</name>
    <dbReference type="NCBI Taxonomy" id="2571273"/>
    <lineage>
        <taxon>Bacteria</taxon>
        <taxon>Pseudomonadati</taxon>
        <taxon>Bacteroidota</taxon>
        <taxon>Sphingobacteriia</taxon>
        <taxon>Sphingobacteriales</taxon>
        <taxon>Sphingobacteriaceae</taxon>
        <taxon>Pedobacter</taxon>
    </lineage>
</organism>
<comment type="caution">
    <text evidence="2">The sequence shown here is derived from an EMBL/GenBank/DDBJ whole genome shotgun (WGS) entry which is preliminary data.</text>
</comment>
<dbReference type="RefSeq" id="WP_136842416.1">
    <property type="nucleotide sequence ID" value="NZ_SWBR01000003.1"/>
</dbReference>
<dbReference type="EMBL" id="SWBR01000003">
    <property type="protein sequence ID" value="TKC08402.1"/>
    <property type="molecule type" value="Genomic_DNA"/>
</dbReference>
<dbReference type="InterPro" id="IPR007569">
    <property type="entry name" value="DUF559"/>
</dbReference>
<dbReference type="SUPFAM" id="SSF52980">
    <property type="entry name" value="Restriction endonuclease-like"/>
    <property type="match status" value="1"/>
</dbReference>
<dbReference type="OrthoDB" id="9798754at2"/>